<comment type="caution">
    <text evidence="2">The sequence shown here is derived from an EMBL/GenBank/DDBJ whole genome shotgun (WGS) entry which is preliminary data.</text>
</comment>
<dbReference type="SUPFAM" id="SSF55729">
    <property type="entry name" value="Acyl-CoA N-acyltransferases (Nat)"/>
    <property type="match status" value="1"/>
</dbReference>
<dbReference type="PATRIC" id="fig|1278076.4.peg.3546"/>
<gene>
    <name evidence="2" type="ORF">G352_17199</name>
</gene>
<protein>
    <recommendedName>
        <fullName evidence="1">N-acetyltransferase domain-containing protein</fullName>
    </recommendedName>
</protein>
<evidence type="ECO:0000313" key="3">
    <source>
        <dbReference type="Proteomes" id="UP000011731"/>
    </source>
</evidence>
<keyword evidence="3" id="KW-1185">Reference proteome</keyword>
<sequence>MVSGMPVSFPQRYPVARGGAGVHTAVVIVRRELPADVPAIADVHRAAFAALTPTDAEPVEPGLVDALRADPAWLPRLSLVATEAEGSVVGHVCVTRATVDGEPALALGPIGVLPELQRSGVGGALMHAALGAADALDEPLVVLLGHLDYYPRFGFVPAAELGVEPDVPDWASHLQARALTAYRPQLRGVFRYAPPFYDLG</sequence>
<dbReference type="Pfam" id="PF13508">
    <property type="entry name" value="Acetyltransf_7"/>
    <property type="match status" value="1"/>
</dbReference>
<dbReference type="Proteomes" id="UP000011731">
    <property type="component" value="Unassembled WGS sequence"/>
</dbReference>
<reference evidence="2 3" key="1">
    <citation type="journal article" date="2013" name="Genome Announc.">
        <title>Draft Genome Sequence of Rhodococcus ruber Strain BKS 20-38.</title>
        <authorList>
            <person name="Bala M."/>
            <person name="Kumar S."/>
            <person name="Raghava G.P."/>
            <person name="Mayilraj S."/>
        </authorList>
    </citation>
    <scope>NUCLEOTIDE SEQUENCE [LARGE SCALE GENOMIC DNA]</scope>
    <source>
        <strain evidence="2 3">BKS 20-38</strain>
    </source>
</reference>
<dbReference type="PROSITE" id="PS51186">
    <property type="entry name" value="GNAT"/>
    <property type="match status" value="1"/>
</dbReference>
<organism evidence="2 3">
    <name type="scientific">Rhodococcus ruber BKS 20-38</name>
    <dbReference type="NCBI Taxonomy" id="1278076"/>
    <lineage>
        <taxon>Bacteria</taxon>
        <taxon>Bacillati</taxon>
        <taxon>Actinomycetota</taxon>
        <taxon>Actinomycetes</taxon>
        <taxon>Mycobacteriales</taxon>
        <taxon>Nocardiaceae</taxon>
        <taxon>Rhodococcus</taxon>
    </lineage>
</organism>
<evidence type="ECO:0000259" key="1">
    <source>
        <dbReference type="PROSITE" id="PS51186"/>
    </source>
</evidence>
<dbReference type="CDD" id="cd04301">
    <property type="entry name" value="NAT_SF"/>
    <property type="match status" value="1"/>
</dbReference>
<dbReference type="GO" id="GO:0016747">
    <property type="term" value="F:acyltransferase activity, transferring groups other than amino-acyl groups"/>
    <property type="evidence" value="ECO:0007669"/>
    <property type="project" value="InterPro"/>
</dbReference>
<accession>M2Z4X0</accession>
<dbReference type="AlphaFoldDB" id="M2Z4X0"/>
<feature type="domain" description="N-acetyltransferase" evidence="1">
    <location>
        <begin position="27"/>
        <end position="184"/>
    </location>
</feature>
<dbReference type="Gene3D" id="3.40.630.30">
    <property type="match status" value="1"/>
</dbReference>
<evidence type="ECO:0000313" key="2">
    <source>
        <dbReference type="EMBL" id="EME62312.1"/>
    </source>
</evidence>
<dbReference type="InterPro" id="IPR000182">
    <property type="entry name" value="GNAT_dom"/>
</dbReference>
<dbReference type="EMBL" id="AOEX01000057">
    <property type="protein sequence ID" value="EME62312.1"/>
    <property type="molecule type" value="Genomic_DNA"/>
</dbReference>
<name>M2Z4X0_9NOCA</name>
<dbReference type="InterPro" id="IPR016181">
    <property type="entry name" value="Acyl_CoA_acyltransferase"/>
</dbReference>
<proteinExistence type="predicted"/>